<evidence type="ECO:0000256" key="1">
    <source>
        <dbReference type="ARBA" id="ARBA00022884"/>
    </source>
</evidence>
<evidence type="ECO:0000259" key="4">
    <source>
        <dbReference type="PROSITE" id="PS50102"/>
    </source>
</evidence>
<dbReference type="EMBL" id="JACGCM010000497">
    <property type="protein sequence ID" value="KAF6171400.1"/>
    <property type="molecule type" value="Genomic_DNA"/>
</dbReference>
<dbReference type="InterPro" id="IPR052462">
    <property type="entry name" value="SLIRP/GR-RBP-like"/>
</dbReference>
<feature type="compositionally biased region" description="Gly residues" evidence="3">
    <location>
        <begin position="223"/>
        <end position="239"/>
    </location>
</feature>
<feature type="region of interest" description="Disordered" evidence="3">
    <location>
        <begin position="223"/>
        <end position="276"/>
    </location>
</feature>
<organism evidence="5 6">
    <name type="scientific">Kingdonia uniflora</name>
    <dbReference type="NCBI Taxonomy" id="39325"/>
    <lineage>
        <taxon>Eukaryota</taxon>
        <taxon>Viridiplantae</taxon>
        <taxon>Streptophyta</taxon>
        <taxon>Embryophyta</taxon>
        <taxon>Tracheophyta</taxon>
        <taxon>Spermatophyta</taxon>
        <taxon>Magnoliopsida</taxon>
        <taxon>Ranunculales</taxon>
        <taxon>Circaeasteraceae</taxon>
        <taxon>Kingdonia</taxon>
    </lineage>
</organism>
<dbReference type="Proteomes" id="UP000541444">
    <property type="component" value="Unassembled WGS sequence"/>
</dbReference>
<accession>A0A7J7NWH8</accession>
<comment type="caution">
    <text evidence="5">The sequence shown here is derived from an EMBL/GenBank/DDBJ whole genome shotgun (WGS) entry which is preliminary data.</text>
</comment>
<dbReference type="Pfam" id="PF00076">
    <property type="entry name" value="RRM_1"/>
    <property type="match status" value="1"/>
</dbReference>
<proteinExistence type="predicted"/>
<evidence type="ECO:0000313" key="6">
    <source>
        <dbReference type="Proteomes" id="UP000541444"/>
    </source>
</evidence>
<dbReference type="PANTHER" id="PTHR48027">
    <property type="entry name" value="HETEROGENEOUS NUCLEAR RIBONUCLEOPROTEIN 87F-RELATED"/>
    <property type="match status" value="1"/>
</dbReference>
<keyword evidence="6" id="KW-1185">Reference proteome</keyword>
<gene>
    <name evidence="5" type="ORF">GIB67_009541</name>
</gene>
<sequence length="276" mass="27738">MAFFSKAGSLLKQSVTNHTSSCPSLFQAIRSMSSSKLFIGGLSYGTDDGTLRDAFATYGEVLEGSPDAWKKREEVVTVQKGEATVYITQHVLYVSIPQRFGHKVHFRELLLARVIMDRETGRSRGFGFITFTSSEEASGAIQAMDGKDLHGRMVRVNYATERTGGGGFGGGGYGGGGGGYGGGGGGYGGGGYGGGGYGGNSGGGGYGGNSGGGGYGGNSGGGYGGNDGGYSGNRGGGGSDFASGNADLGNTSGSGFGGGGFKDNDYADDDFANKRG</sequence>
<dbReference type="GO" id="GO:0003723">
    <property type="term" value="F:RNA binding"/>
    <property type="evidence" value="ECO:0007669"/>
    <property type="project" value="UniProtKB-UniRule"/>
</dbReference>
<dbReference type="PRINTS" id="PR01228">
    <property type="entry name" value="EGGSHELL"/>
</dbReference>
<protein>
    <recommendedName>
        <fullName evidence="4">RRM domain-containing protein</fullName>
    </recommendedName>
</protein>
<feature type="compositionally biased region" description="Gly residues" evidence="3">
    <location>
        <begin position="252"/>
        <end position="261"/>
    </location>
</feature>
<dbReference type="InterPro" id="IPR012677">
    <property type="entry name" value="Nucleotide-bd_a/b_plait_sf"/>
</dbReference>
<feature type="domain" description="RRM" evidence="4">
    <location>
        <begin position="35"/>
        <end position="161"/>
    </location>
</feature>
<dbReference type="Gene3D" id="3.30.70.330">
    <property type="match status" value="1"/>
</dbReference>
<dbReference type="PROSITE" id="PS50102">
    <property type="entry name" value="RRM"/>
    <property type="match status" value="1"/>
</dbReference>
<evidence type="ECO:0000256" key="3">
    <source>
        <dbReference type="SAM" id="MobiDB-lite"/>
    </source>
</evidence>
<dbReference type="SMART" id="SM00360">
    <property type="entry name" value="RRM"/>
    <property type="match status" value="1"/>
</dbReference>
<dbReference type="SUPFAM" id="SSF54928">
    <property type="entry name" value="RNA-binding domain, RBD"/>
    <property type="match status" value="2"/>
</dbReference>
<name>A0A7J7NWH8_9MAGN</name>
<reference evidence="5 6" key="1">
    <citation type="journal article" date="2020" name="IScience">
        <title>Genome Sequencing of the Endangered Kingdonia uniflora (Circaeasteraceae, Ranunculales) Reveals Potential Mechanisms of Evolutionary Specialization.</title>
        <authorList>
            <person name="Sun Y."/>
            <person name="Deng T."/>
            <person name="Zhang A."/>
            <person name="Moore M.J."/>
            <person name="Landis J.B."/>
            <person name="Lin N."/>
            <person name="Zhang H."/>
            <person name="Zhang X."/>
            <person name="Huang J."/>
            <person name="Zhang X."/>
            <person name="Sun H."/>
            <person name="Wang H."/>
        </authorList>
    </citation>
    <scope>NUCLEOTIDE SEQUENCE [LARGE SCALE GENOMIC DNA]</scope>
    <source>
        <strain evidence="5">TB1705</strain>
        <tissue evidence="5">Leaf</tissue>
    </source>
</reference>
<dbReference type="AlphaFoldDB" id="A0A7J7NWH8"/>
<evidence type="ECO:0000313" key="5">
    <source>
        <dbReference type="EMBL" id="KAF6171400.1"/>
    </source>
</evidence>
<dbReference type="InterPro" id="IPR035979">
    <property type="entry name" value="RBD_domain_sf"/>
</dbReference>
<dbReference type="OrthoDB" id="439808at2759"/>
<keyword evidence="1 2" id="KW-0694">RNA-binding</keyword>
<dbReference type="InterPro" id="IPR000504">
    <property type="entry name" value="RRM_dom"/>
</dbReference>
<evidence type="ECO:0000256" key="2">
    <source>
        <dbReference type="PROSITE-ProRule" id="PRU00176"/>
    </source>
</evidence>